<protein>
    <recommendedName>
        <fullName evidence="4">MD-2-related lipid-recognition domain-containing protein</fullName>
    </recommendedName>
</protein>
<evidence type="ECO:0000313" key="2">
    <source>
        <dbReference type="EMBL" id="KER28798.1"/>
    </source>
</evidence>
<evidence type="ECO:0000256" key="1">
    <source>
        <dbReference type="SAM" id="Phobius"/>
    </source>
</evidence>
<dbReference type="AlphaFoldDB" id="A0A074ZN29"/>
<dbReference type="KEGG" id="ovi:T265_04486"/>
<keyword evidence="1" id="KW-0812">Transmembrane</keyword>
<keyword evidence="3" id="KW-1185">Reference proteome</keyword>
<dbReference type="CTD" id="20318668"/>
<feature type="transmembrane region" description="Helical" evidence="1">
    <location>
        <begin position="6"/>
        <end position="29"/>
    </location>
</feature>
<reference evidence="2 3" key="1">
    <citation type="submission" date="2013-11" db="EMBL/GenBank/DDBJ databases">
        <title>Opisthorchis viverrini - life in the bile duct.</title>
        <authorList>
            <person name="Young N.D."/>
            <person name="Nagarajan N."/>
            <person name="Lin S.J."/>
            <person name="Korhonen P.K."/>
            <person name="Jex A.R."/>
            <person name="Hall R.S."/>
            <person name="Safavi-Hemami H."/>
            <person name="Kaewkong W."/>
            <person name="Bertrand D."/>
            <person name="Gao S."/>
            <person name="Seet Q."/>
            <person name="Wongkham S."/>
            <person name="Teh B.T."/>
            <person name="Wongkham C."/>
            <person name="Intapan P.M."/>
            <person name="Maleewong W."/>
            <person name="Yang X."/>
            <person name="Hu M."/>
            <person name="Wang Z."/>
            <person name="Hofmann A."/>
            <person name="Sternberg P.W."/>
            <person name="Tan P."/>
            <person name="Wang J."/>
            <person name="Gasser R.B."/>
        </authorList>
    </citation>
    <scope>NUCLEOTIDE SEQUENCE [LARGE SCALE GENOMIC DNA]</scope>
</reference>
<dbReference type="EMBL" id="KL596692">
    <property type="protein sequence ID" value="KER28798.1"/>
    <property type="molecule type" value="Genomic_DNA"/>
</dbReference>
<proteinExistence type="predicted"/>
<dbReference type="SUPFAM" id="SSF81296">
    <property type="entry name" value="E set domains"/>
    <property type="match status" value="1"/>
</dbReference>
<accession>A0A074ZN29</accession>
<dbReference type="GeneID" id="20318668"/>
<organism evidence="2 3">
    <name type="scientific">Opisthorchis viverrini</name>
    <name type="common">Southeast Asian liver fluke</name>
    <dbReference type="NCBI Taxonomy" id="6198"/>
    <lineage>
        <taxon>Eukaryota</taxon>
        <taxon>Metazoa</taxon>
        <taxon>Spiralia</taxon>
        <taxon>Lophotrochozoa</taxon>
        <taxon>Platyhelminthes</taxon>
        <taxon>Trematoda</taxon>
        <taxon>Digenea</taxon>
        <taxon>Opisthorchiida</taxon>
        <taxon>Opisthorchiata</taxon>
        <taxon>Opisthorchiidae</taxon>
        <taxon>Opisthorchis</taxon>
    </lineage>
</organism>
<evidence type="ECO:0008006" key="4">
    <source>
        <dbReference type="Google" id="ProtNLM"/>
    </source>
</evidence>
<dbReference type="InterPro" id="IPR014756">
    <property type="entry name" value="Ig_E-set"/>
</dbReference>
<keyword evidence="1" id="KW-0472">Membrane</keyword>
<dbReference type="Proteomes" id="UP000054324">
    <property type="component" value="Unassembled WGS sequence"/>
</dbReference>
<dbReference type="RefSeq" id="XP_009167499.1">
    <property type="nucleotide sequence ID" value="XM_009169235.1"/>
</dbReference>
<sequence>MNVWKYRHLGMIVFSVSLSANISIPPSSIAMRWRRETLRMMLYMGIPCVAFTMANLPFASETNIHSIRLSYFKRTGVDPFPKEPDDTTRWVATFSMKDCNETSCKFEAGSRISGQMKFDLVEKADKLGSRLTLETPAGLETVMESENICPTTSPQCPLLAGIPYTYNFSAIVPDKPSFNYRPMYLELLNGTARILCFKWYIRINEIDKPPTESD</sequence>
<name>A0A074ZN29_OPIVI</name>
<gene>
    <name evidence="2" type="ORF">T265_04486</name>
</gene>
<evidence type="ECO:0000313" key="3">
    <source>
        <dbReference type="Proteomes" id="UP000054324"/>
    </source>
</evidence>
<dbReference type="Gene3D" id="2.60.40.770">
    <property type="match status" value="1"/>
</dbReference>
<keyword evidence="1" id="KW-1133">Transmembrane helix</keyword>
<dbReference type="OrthoDB" id="6244126at2759"/>